<dbReference type="SUPFAM" id="SSF53335">
    <property type="entry name" value="S-adenosyl-L-methionine-dependent methyltransferases"/>
    <property type="match status" value="1"/>
</dbReference>
<dbReference type="PANTHER" id="PTHR43861">
    <property type="entry name" value="TRANS-ACONITATE 2-METHYLTRANSFERASE-RELATED"/>
    <property type="match status" value="1"/>
</dbReference>
<protein>
    <submittedName>
        <fullName evidence="2">SAM-dependent methyltransferase</fullName>
    </submittedName>
</protein>
<dbReference type="AlphaFoldDB" id="A0A846QJX8"/>
<reference evidence="2 3" key="1">
    <citation type="submission" date="2020-03" db="EMBL/GenBank/DDBJ databases">
        <title>Genomic Encyclopedia of Type Strains, Phase IV (KMG-IV): sequencing the most valuable type-strain genomes for metagenomic binning, comparative biology and taxonomic classification.</title>
        <authorList>
            <person name="Goeker M."/>
        </authorList>
    </citation>
    <scope>NUCLEOTIDE SEQUENCE [LARGE SCALE GENOMIC DNA]</scope>
    <source>
        <strain evidence="2 3">DSM 24233</strain>
    </source>
</reference>
<keyword evidence="2" id="KW-0489">Methyltransferase</keyword>
<dbReference type="Pfam" id="PF13489">
    <property type="entry name" value="Methyltransf_23"/>
    <property type="match status" value="1"/>
</dbReference>
<dbReference type="Proteomes" id="UP000580856">
    <property type="component" value="Unassembled WGS sequence"/>
</dbReference>
<gene>
    <name evidence="2" type="ORF">GGQ74_002903</name>
</gene>
<dbReference type="RefSeq" id="WP_167942296.1">
    <property type="nucleotide sequence ID" value="NZ_JAATJA010000004.1"/>
</dbReference>
<comment type="caution">
    <text evidence="2">The sequence shown here is derived from an EMBL/GenBank/DDBJ whole genome shotgun (WGS) entry which is preliminary data.</text>
</comment>
<dbReference type="PANTHER" id="PTHR43861:SF3">
    <property type="entry name" value="PUTATIVE (AFU_ORTHOLOGUE AFUA_2G14390)-RELATED"/>
    <property type="match status" value="1"/>
</dbReference>
<sequence>MTLRESDIRPDELRSRLAEAASADARWLARRVGSFVLVPCPACQCVEQETAMQKEGMTWRRCLACGTLYVSPRPDEDLLARYYARSESYRFQNAVLFPASAAARAERIFAPRARRCEELCERMGLGRGLTLVEVGPGFGLFAQEVRKLGRFSRIVVVEPVPELAATCRALGVEVVESTVERAGLPDGMADVVVSFECIEHMFSVAGFFEACLRVLRPGGLFVVTCPNGEGFDISILGSRSGTVNHQHLNLFNTRSLPYLARRCGFEVLDVTTPGELDVELVRREVLAGRFDLDDRPFLRWVLMDEWGRIGGAFQRFLADNGMSSHMWMAARRPEAS</sequence>
<evidence type="ECO:0000313" key="2">
    <source>
        <dbReference type="EMBL" id="NJB69206.1"/>
    </source>
</evidence>
<dbReference type="InterPro" id="IPR029063">
    <property type="entry name" value="SAM-dependent_MTases_sf"/>
</dbReference>
<dbReference type="CDD" id="cd02440">
    <property type="entry name" value="AdoMet_MTases"/>
    <property type="match status" value="1"/>
</dbReference>
<accession>A0A846QJX8</accession>
<dbReference type="EMBL" id="JAATJA010000004">
    <property type="protein sequence ID" value="NJB69206.1"/>
    <property type="molecule type" value="Genomic_DNA"/>
</dbReference>
<dbReference type="GO" id="GO:0008168">
    <property type="term" value="F:methyltransferase activity"/>
    <property type="evidence" value="ECO:0007669"/>
    <property type="project" value="UniProtKB-KW"/>
</dbReference>
<proteinExistence type="predicted"/>
<organism evidence="2 3">
    <name type="scientific">Desulfobaculum xiamenense</name>
    <dbReference type="NCBI Taxonomy" id="995050"/>
    <lineage>
        <taxon>Bacteria</taxon>
        <taxon>Pseudomonadati</taxon>
        <taxon>Thermodesulfobacteriota</taxon>
        <taxon>Desulfovibrionia</taxon>
        <taxon>Desulfovibrionales</taxon>
        <taxon>Desulfovibrionaceae</taxon>
        <taxon>Desulfobaculum</taxon>
    </lineage>
</organism>
<dbReference type="GO" id="GO:0032259">
    <property type="term" value="P:methylation"/>
    <property type="evidence" value="ECO:0007669"/>
    <property type="project" value="UniProtKB-KW"/>
</dbReference>
<evidence type="ECO:0000256" key="1">
    <source>
        <dbReference type="ARBA" id="ARBA00022679"/>
    </source>
</evidence>
<evidence type="ECO:0000313" key="3">
    <source>
        <dbReference type="Proteomes" id="UP000580856"/>
    </source>
</evidence>
<keyword evidence="3" id="KW-1185">Reference proteome</keyword>
<dbReference type="Gene3D" id="3.40.50.150">
    <property type="entry name" value="Vaccinia Virus protein VP39"/>
    <property type="match status" value="1"/>
</dbReference>
<keyword evidence="1 2" id="KW-0808">Transferase</keyword>
<name>A0A846QJX8_9BACT</name>